<dbReference type="Pfam" id="PF02230">
    <property type="entry name" value="Abhydrolase_2"/>
    <property type="match status" value="1"/>
</dbReference>
<evidence type="ECO:0000313" key="5">
    <source>
        <dbReference type="Proteomes" id="UP000887540"/>
    </source>
</evidence>
<evidence type="ECO:0000256" key="3">
    <source>
        <dbReference type="ARBA" id="ARBA00022801"/>
    </source>
</evidence>
<protein>
    <recommendedName>
        <fullName evidence="2">palmitoyl-protein hydrolase</fullName>
        <ecNumber evidence="2">3.1.2.22</ecNumber>
    </recommendedName>
</protein>
<dbReference type="InterPro" id="IPR029058">
    <property type="entry name" value="AB_hydrolase_fold"/>
</dbReference>
<comment type="similarity">
    <text evidence="1">Belongs to the AB hydrolase superfamily. AB hydrolase 2 family.</text>
</comment>
<keyword evidence="3" id="KW-0378">Hydrolase</keyword>
<sequence>MASVSTVPPLIIRPISKHTATVIFLHGLGDTGFGWKDEMEGTLRFPHIKYVLPHAAMRPFSFYNGTKMTAWFDRYSMGWDCKEDNYGIEQARNYIYNLIDQEVNAGIPSHRILLGGFSMGGALALYSGLTCPRKLSGILALSCFIMQKDQFPMACTANRNTALFYGTGDRDDIVPLEMVQKSADFIQNFHEDTRLTVYKGLEHAVSFQELDDIKTFISTCLPKID</sequence>
<dbReference type="GO" id="GO:0052689">
    <property type="term" value="F:carboxylic ester hydrolase activity"/>
    <property type="evidence" value="ECO:0007669"/>
    <property type="project" value="TreeGrafter"/>
</dbReference>
<proteinExistence type="inferred from homology"/>
<dbReference type="WBParaSite" id="ACRNAN_scaffold136.g28438.t1">
    <property type="protein sequence ID" value="ACRNAN_scaffold136.g28438.t1"/>
    <property type="gene ID" value="ACRNAN_scaffold136.g28438"/>
</dbReference>
<dbReference type="Proteomes" id="UP000887540">
    <property type="component" value="Unplaced"/>
</dbReference>
<name>A0A914CR88_9BILA</name>
<dbReference type="AlphaFoldDB" id="A0A914CR88"/>
<dbReference type="SUPFAM" id="SSF53474">
    <property type="entry name" value="alpha/beta-Hydrolases"/>
    <property type="match status" value="1"/>
</dbReference>
<dbReference type="InterPro" id="IPR050565">
    <property type="entry name" value="LYPA1-2/EST-like"/>
</dbReference>
<dbReference type="GO" id="GO:0008474">
    <property type="term" value="F:palmitoyl-(protein) hydrolase activity"/>
    <property type="evidence" value="ECO:0007669"/>
    <property type="project" value="UniProtKB-EC"/>
</dbReference>
<evidence type="ECO:0000313" key="6">
    <source>
        <dbReference type="WBParaSite" id="ACRNAN_scaffold136.g28438.t1"/>
    </source>
</evidence>
<dbReference type="PANTHER" id="PTHR10655:SF17">
    <property type="entry name" value="LYSOPHOSPHOLIPASE-LIKE PROTEIN 1"/>
    <property type="match status" value="1"/>
</dbReference>
<evidence type="ECO:0000259" key="4">
    <source>
        <dbReference type="Pfam" id="PF02230"/>
    </source>
</evidence>
<reference evidence="6" key="1">
    <citation type="submission" date="2022-11" db="UniProtKB">
        <authorList>
            <consortium name="WormBaseParasite"/>
        </authorList>
    </citation>
    <scope>IDENTIFICATION</scope>
</reference>
<dbReference type="InterPro" id="IPR003140">
    <property type="entry name" value="PLipase/COase/thioEstase"/>
</dbReference>
<feature type="domain" description="Phospholipase/carboxylesterase/thioesterase" evidence="4">
    <location>
        <begin position="10"/>
        <end position="220"/>
    </location>
</feature>
<dbReference type="EC" id="3.1.2.22" evidence="2"/>
<dbReference type="PANTHER" id="PTHR10655">
    <property type="entry name" value="LYSOPHOSPHOLIPASE-RELATED"/>
    <property type="match status" value="1"/>
</dbReference>
<organism evidence="5 6">
    <name type="scientific">Acrobeloides nanus</name>
    <dbReference type="NCBI Taxonomy" id="290746"/>
    <lineage>
        <taxon>Eukaryota</taxon>
        <taxon>Metazoa</taxon>
        <taxon>Ecdysozoa</taxon>
        <taxon>Nematoda</taxon>
        <taxon>Chromadorea</taxon>
        <taxon>Rhabditida</taxon>
        <taxon>Tylenchina</taxon>
        <taxon>Cephalobomorpha</taxon>
        <taxon>Cephaloboidea</taxon>
        <taxon>Cephalobidae</taxon>
        <taxon>Acrobeloides</taxon>
    </lineage>
</organism>
<evidence type="ECO:0000256" key="1">
    <source>
        <dbReference type="ARBA" id="ARBA00006499"/>
    </source>
</evidence>
<evidence type="ECO:0000256" key="2">
    <source>
        <dbReference type="ARBA" id="ARBA00012423"/>
    </source>
</evidence>
<accession>A0A914CR88</accession>
<keyword evidence="5" id="KW-1185">Reference proteome</keyword>
<dbReference type="Gene3D" id="3.40.50.1820">
    <property type="entry name" value="alpha/beta hydrolase"/>
    <property type="match status" value="1"/>
</dbReference>
<dbReference type="GO" id="GO:0005737">
    <property type="term" value="C:cytoplasm"/>
    <property type="evidence" value="ECO:0007669"/>
    <property type="project" value="TreeGrafter"/>
</dbReference>